<gene>
    <name evidence="3" type="ORF">HMPREF9336_03421</name>
</gene>
<comment type="caution">
    <text evidence="3">The sequence shown here is derived from an EMBL/GenBank/DDBJ whole genome shotgun (WGS) entry which is preliminary data.</text>
</comment>
<evidence type="ECO:0000256" key="1">
    <source>
        <dbReference type="ARBA" id="ARBA00009600"/>
    </source>
</evidence>
<dbReference type="Pfam" id="PF02622">
    <property type="entry name" value="DUF179"/>
    <property type="match status" value="1"/>
</dbReference>
<dbReference type="Proteomes" id="UP000004816">
    <property type="component" value="Unassembled WGS sequence"/>
</dbReference>
<evidence type="ECO:0000313" key="3">
    <source>
        <dbReference type="EMBL" id="EFV11712.1"/>
    </source>
</evidence>
<evidence type="ECO:0000256" key="2">
    <source>
        <dbReference type="HAMAP-Rule" id="MF_00758"/>
    </source>
</evidence>
<dbReference type="SUPFAM" id="SSF143456">
    <property type="entry name" value="VC0467-like"/>
    <property type="match status" value="1"/>
</dbReference>
<dbReference type="STRING" id="679197.HMPREF9336_03421"/>
<dbReference type="InterPro" id="IPR003774">
    <property type="entry name" value="AlgH-like"/>
</dbReference>
<dbReference type="RefSeq" id="WP_007472416.1">
    <property type="nucleotide sequence ID" value="NZ_KI391953.1"/>
</dbReference>
<dbReference type="OrthoDB" id="9807486at2"/>
<accession>E5XV99</accession>
<dbReference type="Gene3D" id="3.40.1740.10">
    <property type="entry name" value="VC0467-like"/>
    <property type="match status" value="1"/>
</dbReference>
<dbReference type="HAMAP" id="MF_00758">
    <property type="entry name" value="UPF0301"/>
    <property type="match status" value="1"/>
</dbReference>
<organism evidence="3 4">
    <name type="scientific">Segniliparus rugosus (strain ATCC BAA-974 / DSM 45345 / CCUG 50838 / CIP 108380 / JCM 13579 / CDC 945)</name>
    <dbReference type="NCBI Taxonomy" id="679197"/>
    <lineage>
        <taxon>Bacteria</taxon>
        <taxon>Bacillati</taxon>
        <taxon>Actinomycetota</taxon>
        <taxon>Actinomycetes</taxon>
        <taxon>Mycobacteriales</taxon>
        <taxon>Segniliparaceae</taxon>
        <taxon>Segniliparus</taxon>
    </lineage>
</organism>
<evidence type="ECO:0000313" key="4">
    <source>
        <dbReference type="Proteomes" id="UP000004816"/>
    </source>
</evidence>
<name>E5XV99_SEGRC</name>
<dbReference type="eggNOG" id="COG1678">
    <property type="taxonomic scope" value="Bacteria"/>
</dbReference>
<dbReference type="PANTHER" id="PTHR30327">
    <property type="entry name" value="UNCHARACTERIZED PROTEIN YQGE"/>
    <property type="match status" value="1"/>
</dbReference>
<dbReference type="HOGENOM" id="CLU_057596_2_0_11"/>
<dbReference type="PANTHER" id="PTHR30327:SF1">
    <property type="entry name" value="UPF0301 PROTEIN YQGE"/>
    <property type="match status" value="1"/>
</dbReference>
<protein>
    <recommendedName>
        <fullName evidence="2">UPF0301 protein HMPREF9336_03421</fullName>
    </recommendedName>
</protein>
<proteinExistence type="inferred from homology"/>
<dbReference type="GO" id="GO:0005829">
    <property type="term" value="C:cytosol"/>
    <property type="evidence" value="ECO:0007669"/>
    <property type="project" value="TreeGrafter"/>
</dbReference>
<dbReference type="AlphaFoldDB" id="E5XV99"/>
<dbReference type="EMBL" id="ACZI02000001">
    <property type="protein sequence ID" value="EFV11712.1"/>
    <property type="molecule type" value="Genomic_DNA"/>
</dbReference>
<sequence length="200" mass="21357">MSLPLSTQIESVRAGSLLLASTELRGEVFQRTVVYILEHDDRGTFGLVVNRPTKIPVSSVAAEWEDLIAAPPVVYNGGPVRKDGLLCLGLPREDVANSEAENTESLGFSVVAPGVAVVNLEADARLAAAALERVRIFAGYSGWAGGQLANEISRGSWYIAQGLPKDVFMSPDVDLWGQVVRRHGARAGVLATHPIDVDVN</sequence>
<keyword evidence="4" id="KW-1185">Reference proteome</keyword>
<comment type="similarity">
    <text evidence="1 2">Belongs to the UPF0301 (AlgH) family.</text>
</comment>
<reference evidence="3 4" key="1">
    <citation type="journal article" date="2011" name="Stand. Genomic Sci.">
        <title>High quality draft genome sequence of Segniliparus rugosus CDC 945(T)= (ATCC BAA-974(T)).</title>
        <authorList>
            <person name="Earl A.M."/>
            <person name="Desjardins C.A."/>
            <person name="Fitzgerald M.G."/>
            <person name="Arachchi H.M."/>
            <person name="Zeng Q."/>
            <person name="Mehta T."/>
            <person name="Griggs A."/>
            <person name="Birren B.W."/>
            <person name="Toney N.C."/>
            <person name="Carr J."/>
            <person name="Posey J."/>
            <person name="Butler W.R."/>
        </authorList>
    </citation>
    <scope>NUCLEOTIDE SEQUENCE [LARGE SCALE GENOMIC DNA]</scope>
    <source>
        <strain evidence="4">ATCC BAA-974 / DSM 45345 / CCUG 50838 / CIP 108380 / JCM 13579 / CDC 945</strain>
    </source>
</reference>